<dbReference type="AlphaFoldDB" id="A0A5B7ZWB0"/>
<dbReference type="PROSITE" id="PS51677">
    <property type="entry name" value="NODB"/>
    <property type="match status" value="1"/>
</dbReference>
<dbReference type="Proteomes" id="UP000305398">
    <property type="component" value="Chromosome"/>
</dbReference>
<evidence type="ECO:0000256" key="2">
    <source>
        <dbReference type="SAM" id="SignalP"/>
    </source>
</evidence>
<dbReference type="CDD" id="cd10918">
    <property type="entry name" value="CE4_NodB_like_5s_6s"/>
    <property type="match status" value="1"/>
</dbReference>
<dbReference type="InterPro" id="IPR002509">
    <property type="entry name" value="NODB_dom"/>
</dbReference>
<dbReference type="PANTHER" id="PTHR34216:SF7">
    <property type="entry name" value="POLY-BETA-1,6-N-ACETYL-D-GLUCOSAMINE N-DEACETYLASE"/>
    <property type="match status" value="1"/>
</dbReference>
<organism evidence="4 5">
    <name type="scientific">Hymenobacter jejuensis</name>
    <dbReference type="NCBI Taxonomy" id="2502781"/>
    <lineage>
        <taxon>Bacteria</taxon>
        <taxon>Pseudomonadati</taxon>
        <taxon>Bacteroidota</taxon>
        <taxon>Cytophagia</taxon>
        <taxon>Cytophagales</taxon>
        <taxon>Hymenobacteraceae</taxon>
        <taxon>Hymenobacter</taxon>
    </lineage>
</organism>
<dbReference type="GO" id="GO:0016810">
    <property type="term" value="F:hydrolase activity, acting on carbon-nitrogen (but not peptide) bonds"/>
    <property type="evidence" value="ECO:0007669"/>
    <property type="project" value="InterPro"/>
</dbReference>
<feature type="chain" id="PRO_5022958632" evidence="2">
    <location>
        <begin position="20"/>
        <end position="261"/>
    </location>
</feature>
<dbReference type="Pfam" id="PF01522">
    <property type="entry name" value="Polysacc_deac_1"/>
    <property type="match status" value="1"/>
</dbReference>
<evidence type="ECO:0000259" key="3">
    <source>
        <dbReference type="PROSITE" id="PS51677"/>
    </source>
</evidence>
<accession>A0A5B7ZWB0</accession>
<protein>
    <submittedName>
        <fullName evidence="4">Polysaccharide deacetylase family protein</fullName>
    </submittedName>
</protein>
<dbReference type="Gene3D" id="3.20.20.370">
    <property type="entry name" value="Glycoside hydrolase/deacetylase"/>
    <property type="match status" value="2"/>
</dbReference>
<dbReference type="EMBL" id="CP040896">
    <property type="protein sequence ID" value="QDA59444.1"/>
    <property type="molecule type" value="Genomic_DNA"/>
</dbReference>
<dbReference type="SUPFAM" id="SSF88713">
    <property type="entry name" value="Glycoside hydrolase/deacetylase"/>
    <property type="match status" value="1"/>
</dbReference>
<dbReference type="PANTHER" id="PTHR34216">
    <property type="match status" value="1"/>
</dbReference>
<evidence type="ECO:0000313" key="4">
    <source>
        <dbReference type="EMBL" id="QDA59444.1"/>
    </source>
</evidence>
<sequence>MKRGCLFVLCWLAAMVAGAQIVRQPIPDKLVVLTFDDGPVTHAAFVAPLLKKYGFGGTFFVCEFPPNFADKTKYMSWQQIRQLDRMGFEVANHTLTHKHVNKLTKPQLVAELDSLEKRCQTYQIPRPVTFAYPGYDTAPTAFEVLKEKGYLFARAGYDRAYNPLVDHPYLVPGFTMKTDNKALIMNALQQAKNGKIVVLTVHGIPDYEHDWVTTQPALFEEYMKYLHDNHYRVIALRDLAKYINVSEAAQKLSLTIPKSAQ</sequence>
<dbReference type="OrthoDB" id="9795554at2"/>
<name>A0A5B7ZWB0_9BACT</name>
<gene>
    <name evidence="4" type="ORF">FHG12_04695</name>
</gene>
<dbReference type="KEGG" id="hyj:FHG12_04695"/>
<evidence type="ECO:0000256" key="1">
    <source>
        <dbReference type="ARBA" id="ARBA00022729"/>
    </source>
</evidence>
<feature type="domain" description="NodB homology" evidence="3">
    <location>
        <begin position="29"/>
        <end position="234"/>
    </location>
</feature>
<reference evidence="4 5" key="1">
    <citation type="submission" date="2019-06" db="EMBL/GenBank/DDBJ databases">
        <authorList>
            <person name="Srinivasan S."/>
        </authorList>
    </citation>
    <scope>NUCLEOTIDE SEQUENCE [LARGE SCALE GENOMIC DNA]</scope>
    <source>
        <strain evidence="4 5">17J68-5</strain>
    </source>
</reference>
<feature type="signal peptide" evidence="2">
    <location>
        <begin position="1"/>
        <end position="19"/>
    </location>
</feature>
<proteinExistence type="predicted"/>
<dbReference type="GO" id="GO:0005975">
    <property type="term" value="P:carbohydrate metabolic process"/>
    <property type="evidence" value="ECO:0007669"/>
    <property type="project" value="InterPro"/>
</dbReference>
<keyword evidence="5" id="KW-1185">Reference proteome</keyword>
<evidence type="ECO:0000313" key="5">
    <source>
        <dbReference type="Proteomes" id="UP000305398"/>
    </source>
</evidence>
<dbReference type="InterPro" id="IPR051398">
    <property type="entry name" value="Polysacch_Deacetylase"/>
</dbReference>
<dbReference type="InterPro" id="IPR011330">
    <property type="entry name" value="Glyco_hydro/deAcase_b/a-brl"/>
</dbReference>
<dbReference type="RefSeq" id="WP_139514625.1">
    <property type="nucleotide sequence ID" value="NZ_CP040896.1"/>
</dbReference>
<keyword evidence="1 2" id="KW-0732">Signal</keyword>